<sequence>MSEENLPFYAQIILDNKKDSDYYRITIESIQLTFFNLRTKKEEKFKIQTDSTAYLNQKEPNQILLYIGGTIRFQLKFDSPTFASNFGQLISQKKAELQRLKQEQQQPTLEYIGTRIRKSFDCVLTTPFGLQISKVKLIIKRKGLMLVEGEFVHFQNKFSQNDEDIEILENKQSPLHWTIHLKNQGLFCLKVETEEIATEMKNAFIKYLKKFKQSLKEEEPILEEDLSDSKEQEVSDHYSSEKEEKNQNNENQQVNNEVEDFQEIFQPTKNIQLNSNEFHIYIISTKQLGTISVKPKSLLVTLPKGNAPFIYEKDMQISISKANNSLLISIQSKNIHLVFRSKEERQNFIDLFLENKHKYFRENVQKQDKKKSDDEDSTEKEYKSKSDDDDDEKEKEKKSKSDDEKEKEKQSDDEKEKEKKSDDDEKEKKSDDEKEKEKKSDDEKEKKSDDEKEKEKDDENN</sequence>
<organism evidence="2 3">
    <name type="scientific">Anaeramoeba ignava</name>
    <name type="common">Anaerobic marine amoeba</name>
    <dbReference type="NCBI Taxonomy" id="1746090"/>
    <lineage>
        <taxon>Eukaryota</taxon>
        <taxon>Metamonada</taxon>
        <taxon>Anaeramoebidae</taxon>
        <taxon>Anaeramoeba</taxon>
    </lineage>
</organism>
<dbReference type="AlphaFoldDB" id="A0A9Q0L6Z8"/>
<accession>A0A9Q0L6Z8</accession>
<feature type="compositionally biased region" description="Basic and acidic residues" evidence="1">
    <location>
        <begin position="227"/>
        <end position="247"/>
    </location>
</feature>
<evidence type="ECO:0000313" key="2">
    <source>
        <dbReference type="EMBL" id="KAJ5067517.1"/>
    </source>
</evidence>
<comment type="caution">
    <text evidence="2">The sequence shown here is derived from an EMBL/GenBank/DDBJ whole genome shotgun (WGS) entry which is preliminary data.</text>
</comment>
<reference evidence="2" key="1">
    <citation type="submission" date="2022-10" db="EMBL/GenBank/DDBJ databases">
        <title>Novel sulphate-reducing endosymbionts in the free-living metamonad Anaeramoeba.</title>
        <authorList>
            <person name="Jerlstrom-Hultqvist J."/>
            <person name="Cepicka I."/>
            <person name="Gallot-Lavallee L."/>
            <person name="Salas-Leiva D."/>
            <person name="Curtis B.A."/>
            <person name="Zahonova K."/>
            <person name="Pipaliya S."/>
            <person name="Dacks J."/>
            <person name="Roger A.J."/>
        </authorList>
    </citation>
    <scope>NUCLEOTIDE SEQUENCE</scope>
    <source>
        <strain evidence="2">BMAN</strain>
    </source>
</reference>
<feature type="compositionally biased region" description="Basic and acidic residues" evidence="1">
    <location>
        <begin position="394"/>
        <end position="461"/>
    </location>
</feature>
<gene>
    <name evidence="2" type="ORF">M0811_12869</name>
</gene>
<evidence type="ECO:0000256" key="1">
    <source>
        <dbReference type="SAM" id="MobiDB-lite"/>
    </source>
</evidence>
<evidence type="ECO:0000313" key="3">
    <source>
        <dbReference type="Proteomes" id="UP001149090"/>
    </source>
</evidence>
<proteinExistence type="predicted"/>
<feature type="region of interest" description="Disordered" evidence="1">
    <location>
        <begin position="364"/>
        <end position="461"/>
    </location>
</feature>
<keyword evidence="3" id="KW-1185">Reference proteome</keyword>
<name>A0A9Q0L6Z8_ANAIG</name>
<protein>
    <submittedName>
        <fullName evidence="2">Chascon isoform d-related</fullName>
    </submittedName>
</protein>
<dbReference type="Proteomes" id="UP001149090">
    <property type="component" value="Unassembled WGS sequence"/>
</dbReference>
<feature type="region of interest" description="Disordered" evidence="1">
    <location>
        <begin position="222"/>
        <end position="252"/>
    </location>
</feature>
<feature type="compositionally biased region" description="Basic and acidic residues" evidence="1">
    <location>
        <begin position="364"/>
        <end position="386"/>
    </location>
</feature>
<dbReference type="EMBL" id="JAPDFW010000126">
    <property type="protein sequence ID" value="KAJ5067517.1"/>
    <property type="molecule type" value="Genomic_DNA"/>
</dbReference>